<accession>X0XX29</accession>
<dbReference type="EMBL" id="BARS01054342">
    <property type="protein sequence ID" value="GAG47910.1"/>
    <property type="molecule type" value="Genomic_DNA"/>
</dbReference>
<dbReference type="AlphaFoldDB" id="X0XX29"/>
<proteinExistence type="predicted"/>
<protein>
    <submittedName>
        <fullName evidence="1">Uncharacterized protein</fullName>
    </submittedName>
</protein>
<name>X0XX29_9ZZZZ</name>
<sequence>NELLLEHVRGGGEINQVSETREEWKHCRYHYDFIISVDDRRIYVETTMVDAKMGPIVTVVSVHDPRT</sequence>
<gene>
    <name evidence="1" type="ORF">S01H1_80466</name>
</gene>
<comment type="caution">
    <text evidence="1">The sequence shown here is derived from an EMBL/GenBank/DDBJ whole genome shotgun (WGS) entry which is preliminary data.</text>
</comment>
<organism evidence="1">
    <name type="scientific">marine sediment metagenome</name>
    <dbReference type="NCBI Taxonomy" id="412755"/>
    <lineage>
        <taxon>unclassified sequences</taxon>
        <taxon>metagenomes</taxon>
        <taxon>ecological metagenomes</taxon>
    </lineage>
</organism>
<reference evidence="1" key="1">
    <citation type="journal article" date="2014" name="Front. Microbiol.">
        <title>High frequency of phylogenetically diverse reductive dehalogenase-homologous genes in deep subseafloor sedimentary metagenomes.</title>
        <authorList>
            <person name="Kawai M."/>
            <person name="Futagami T."/>
            <person name="Toyoda A."/>
            <person name="Takaki Y."/>
            <person name="Nishi S."/>
            <person name="Hori S."/>
            <person name="Arai W."/>
            <person name="Tsubouchi T."/>
            <person name="Morono Y."/>
            <person name="Uchiyama I."/>
            <person name="Ito T."/>
            <person name="Fujiyama A."/>
            <person name="Inagaki F."/>
            <person name="Takami H."/>
        </authorList>
    </citation>
    <scope>NUCLEOTIDE SEQUENCE</scope>
    <source>
        <strain evidence="1">Expedition CK06-06</strain>
    </source>
</reference>
<evidence type="ECO:0000313" key="1">
    <source>
        <dbReference type="EMBL" id="GAG47910.1"/>
    </source>
</evidence>
<feature type="non-terminal residue" evidence="1">
    <location>
        <position position="1"/>
    </location>
</feature>